<evidence type="ECO:0000313" key="2">
    <source>
        <dbReference type="Proteomes" id="UP000176651"/>
    </source>
</evidence>
<reference evidence="1 2" key="1">
    <citation type="journal article" date="2016" name="Nat. Commun.">
        <title>Thousands of microbial genomes shed light on interconnected biogeochemical processes in an aquifer system.</title>
        <authorList>
            <person name="Anantharaman K."/>
            <person name="Brown C.T."/>
            <person name="Hug L.A."/>
            <person name="Sharon I."/>
            <person name="Castelle C.J."/>
            <person name="Probst A.J."/>
            <person name="Thomas B.C."/>
            <person name="Singh A."/>
            <person name="Wilkins M.J."/>
            <person name="Karaoz U."/>
            <person name="Brodie E.L."/>
            <person name="Williams K.H."/>
            <person name="Hubbard S.S."/>
            <person name="Banfield J.F."/>
        </authorList>
    </citation>
    <scope>NUCLEOTIDE SEQUENCE [LARGE SCALE GENOMIC DNA]</scope>
</reference>
<organism evidence="1 2">
    <name type="scientific">candidate division Kazan bacterium RBG_13_50_9</name>
    <dbReference type="NCBI Taxonomy" id="1798535"/>
    <lineage>
        <taxon>Bacteria</taxon>
        <taxon>Bacteria division Kazan-3B-28</taxon>
    </lineage>
</organism>
<protein>
    <submittedName>
        <fullName evidence="1">Uncharacterized protein</fullName>
    </submittedName>
</protein>
<accession>A0A1F4NS39</accession>
<sequence>MPKIYHLAIVFLVLGVIFAELLPNLQQDVQSRAYSQDELLPTQSDALLAFLEQQEANQSAALTTPFISEVVSIPQTLESIAYDLADGLPNGRSTNPYAPYSLLPTTVAPQIPSQDQAFIGDIIPPTGTALSQAYQQGGYAWYEETSKVIVIMSDGETLRSFNKITGEEIDWLQDRLSYDPLDSPNALDNYINNYHGQIVAETSSWALVKFPSGGFIKIAKPSTQPVFLTQP</sequence>
<gene>
    <name evidence="1" type="ORF">A2V68_00730</name>
</gene>
<dbReference type="STRING" id="1798535.A2V68_00730"/>
<evidence type="ECO:0000313" key="1">
    <source>
        <dbReference type="EMBL" id="OGB74275.1"/>
    </source>
</evidence>
<dbReference type="EMBL" id="META01000003">
    <property type="protein sequence ID" value="OGB74275.1"/>
    <property type="molecule type" value="Genomic_DNA"/>
</dbReference>
<comment type="caution">
    <text evidence="1">The sequence shown here is derived from an EMBL/GenBank/DDBJ whole genome shotgun (WGS) entry which is preliminary data.</text>
</comment>
<dbReference type="Proteomes" id="UP000176651">
    <property type="component" value="Unassembled WGS sequence"/>
</dbReference>
<dbReference type="AlphaFoldDB" id="A0A1F4NS39"/>
<proteinExistence type="predicted"/>
<name>A0A1F4NS39_UNCK3</name>